<dbReference type="Proteomes" id="UP000756346">
    <property type="component" value="Unassembled WGS sequence"/>
</dbReference>
<evidence type="ECO:0000313" key="2">
    <source>
        <dbReference type="Proteomes" id="UP000756346"/>
    </source>
</evidence>
<proteinExistence type="predicted"/>
<comment type="caution">
    <text evidence="1">The sequence shown here is derived from an EMBL/GenBank/DDBJ whole genome shotgun (WGS) entry which is preliminary data.</text>
</comment>
<dbReference type="PANTHER" id="PTHR40618">
    <property type="entry name" value="B-ZIP TRANSCRIPTION FACTOR (EUROFUNG)-RELATED"/>
    <property type="match status" value="1"/>
</dbReference>
<protein>
    <submittedName>
        <fullName evidence="1">Uncharacterized protein</fullName>
    </submittedName>
</protein>
<evidence type="ECO:0000313" key="1">
    <source>
        <dbReference type="EMBL" id="KAH7031701.1"/>
    </source>
</evidence>
<dbReference type="GeneID" id="70177660"/>
<sequence>MTFRARKEETDKAREKRLRSLEAMVDRIGNAFFELADYIIGSEVYKEDLGILGKLAATTTQVLVLSRESNDHEPMGGPSSPERDSLLEPHQDLHFSAQVCVGQLTASPAETDPGLHPDTISSNQYPSDKDIAAEHDGASTIQNPFGNGWFARLPRLLGGHQSSNDPSSLDRTSFAFRLLISTLENAYWALVGATEESTTLSDRMFRFALLYHDKHELQFNLRWFLGPGIGESYLLMERNRVDKPSIAKANGDLLNPGVDLAAVEDSQRNFGYGFLGSQAAYELFSTVKDVDEYLKERGARHIDSEIIELAFAYPGSLTTTPDASIAQVSSTYVRHTHSSAPFQEFHDSVTSR</sequence>
<organism evidence="1 2">
    <name type="scientific">Microdochium trichocladiopsis</name>
    <dbReference type="NCBI Taxonomy" id="1682393"/>
    <lineage>
        <taxon>Eukaryota</taxon>
        <taxon>Fungi</taxon>
        <taxon>Dikarya</taxon>
        <taxon>Ascomycota</taxon>
        <taxon>Pezizomycotina</taxon>
        <taxon>Sordariomycetes</taxon>
        <taxon>Xylariomycetidae</taxon>
        <taxon>Xylariales</taxon>
        <taxon>Microdochiaceae</taxon>
        <taxon>Microdochium</taxon>
    </lineage>
</organism>
<dbReference type="OrthoDB" id="3555317at2759"/>
<dbReference type="AlphaFoldDB" id="A0A9P8YA14"/>
<gene>
    <name evidence="1" type="ORF">B0I36DRAFT_125800</name>
</gene>
<reference evidence="1" key="1">
    <citation type="journal article" date="2021" name="Nat. Commun.">
        <title>Genetic determinants of endophytism in the Arabidopsis root mycobiome.</title>
        <authorList>
            <person name="Mesny F."/>
            <person name="Miyauchi S."/>
            <person name="Thiergart T."/>
            <person name="Pickel B."/>
            <person name="Atanasova L."/>
            <person name="Karlsson M."/>
            <person name="Huettel B."/>
            <person name="Barry K.W."/>
            <person name="Haridas S."/>
            <person name="Chen C."/>
            <person name="Bauer D."/>
            <person name="Andreopoulos W."/>
            <person name="Pangilinan J."/>
            <person name="LaButti K."/>
            <person name="Riley R."/>
            <person name="Lipzen A."/>
            <person name="Clum A."/>
            <person name="Drula E."/>
            <person name="Henrissat B."/>
            <person name="Kohler A."/>
            <person name="Grigoriev I.V."/>
            <person name="Martin F.M."/>
            <person name="Hacquard S."/>
        </authorList>
    </citation>
    <scope>NUCLEOTIDE SEQUENCE</scope>
    <source>
        <strain evidence="1">MPI-CAGE-CH-0230</strain>
    </source>
</reference>
<dbReference type="PANTHER" id="PTHR40618:SF1">
    <property type="entry name" value="B-ZIP TRANSCRIPTION FACTOR (EUROFUNG)"/>
    <property type="match status" value="1"/>
</dbReference>
<keyword evidence="2" id="KW-1185">Reference proteome</keyword>
<dbReference type="EMBL" id="JAGTJQ010000005">
    <property type="protein sequence ID" value="KAH7031701.1"/>
    <property type="molecule type" value="Genomic_DNA"/>
</dbReference>
<dbReference type="RefSeq" id="XP_046013381.1">
    <property type="nucleotide sequence ID" value="XM_046148114.1"/>
</dbReference>
<name>A0A9P8YA14_9PEZI</name>
<accession>A0A9P8YA14</accession>